<feature type="region of interest" description="Disordered" evidence="9">
    <location>
        <begin position="564"/>
        <end position="613"/>
    </location>
</feature>
<comment type="subcellular location">
    <subcellularLocation>
        <location evidence="1">Membrane</location>
        <topology evidence="1">Multi-pass membrane protein</topology>
    </subcellularLocation>
</comment>
<dbReference type="SUPFAM" id="SSF90123">
    <property type="entry name" value="ABC transporter transmembrane region"/>
    <property type="match status" value="2"/>
</dbReference>
<name>A0A8H3F370_9LECA</name>
<feature type="compositionally biased region" description="Basic and acidic residues" evidence="9">
    <location>
        <begin position="564"/>
        <end position="579"/>
    </location>
</feature>
<dbReference type="FunFam" id="1.20.1560.10:FF:000010">
    <property type="entry name" value="Multidrug resistance-associated ABC transporter"/>
    <property type="match status" value="1"/>
</dbReference>
<dbReference type="InterPro" id="IPR017871">
    <property type="entry name" value="ABC_transporter-like_CS"/>
</dbReference>
<keyword evidence="7 10" id="KW-0472">Membrane</keyword>
<feature type="transmembrane region" description="Helical" evidence="10">
    <location>
        <begin position="891"/>
        <end position="914"/>
    </location>
</feature>
<keyword evidence="5" id="KW-0067">ATP-binding</keyword>
<dbReference type="InterPro" id="IPR003593">
    <property type="entry name" value="AAA+_ATPase"/>
</dbReference>
<reference evidence="13" key="1">
    <citation type="submission" date="2021-03" db="EMBL/GenBank/DDBJ databases">
        <authorList>
            <person name="Tagirdzhanova G."/>
        </authorList>
    </citation>
    <scope>NUCLEOTIDE SEQUENCE</scope>
</reference>
<dbReference type="InterPro" id="IPR027417">
    <property type="entry name" value="P-loop_NTPase"/>
</dbReference>
<keyword evidence="3 10" id="KW-0812">Transmembrane</keyword>
<feature type="coiled-coil region" evidence="8">
    <location>
        <begin position="286"/>
        <end position="313"/>
    </location>
</feature>
<feature type="compositionally biased region" description="Basic and acidic residues" evidence="9">
    <location>
        <begin position="600"/>
        <end position="613"/>
    </location>
</feature>
<dbReference type="PANTHER" id="PTHR24223:SF464">
    <property type="entry name" value="ABC-TYPE TRANSPORTER CICA"/>
    <property type="match status" value="1"/>
</dbReference>
<feature type="region of interest" description="Disordered" evidence="9">
    <location>
        <begin position="1"/>
        <end position="61"/>
    </location>
</feature>
<evidence type="ECO:0000256" key="10">
    <source>
        <dbReference type="SAM" id="Phobius"/>
    </source>
</evidence>
<evidence type="ECO:0000256" key="3">
    <source>
        <dbReference type="ARBA" id="ARBA00022692"/>
    </source>
</evidence>
<dbReference type="Proteomes" id="UP000664169">
    <property type="component" value="Unassembled WGS sequence"/>
</dbReference>
<evidence type="ECO:0000256" key="9">
    <source>
        <dbReference type="SAM" id="MobiDB-lite"/>
    </source>
</evidence>
<dbReference type="Gene3D" id="1.20.1560.10">
    <property type="entry name" value="ABC transporter type 1, transmembrane domain"/>
    <property type="match status" value="2"/>
</dbReference>
<dbReference type="PROSITE" id="PS50893">
    <property type="entry name" value="ABC_TRANSPORTER_2"/>
    <property type="match status" value="2"/>
</dbReference>
<feature type="compositionally biased region" description="Basic and acidic residues" evidence="9">
    <location>
        <begin position="1"/>
        <end position="22"/>
    </location>
</feature>
<keyword evidence="4" id="KW-0547">Nucleotide-binding</keyword>
<dbReference type="CDD" id="cd03244">
    <property type="entry name" value="ABCC_MRP_domain2"/>
    <property type="match status" value="1"/>
</dbReference>
<feature type="transmembrane region" description="Helical" evidence="10">
    <location>
        <begin position="1115"/>
        <end position="1133"/>
    </location>
</feature>
<feature type="domain" description="ABC transporter" evidence="11">
    <location>
        <begin position="1202"/>
        <end position="1452"/>
    </location>
</feature>
<evidence type="ECO:0000259" key="12">
    <source>
        <dbReference type="PROSITE" id="PS50929"/>
    </source>
</evidence>
<gene>
    <name evidence="13" type="ORF">GOMPHAMPRED_000926</name>
</gene>
<feature type="transmembrane region" description="Helical" evidence="10">
    <location>
        <begin position="375"/>
        <end position="393"/>
    </location>
</feature>
<dbReference type="GO" id="GO:0016020">
    <property type="term" value="C:membrane"/>
    <property type="evidence" value="ECO:0007669"/>
    <property type="project" value="UniProtKB-SubCell"/>
</dbReference>
<dbReference type="InterPro" id="IPR003439">
    <property type="entry name" value="ABC_transporter-like_ATP-bd"/>
</dbReference>
<feature type="transmembrane region" description="Helical" evidence="10">
    <location>
        <begin position="1003"/>
        <end position="1022"/>
    </location>
</feature>
<dbReference type="SUPFAM" id="SSF52540">
    <property type="entry name" value="P-loop containing nucleoside triphosphate hydrolases"/>
    <property type="match status" value="2"/>
</dbReference>
<proteinExistence type="predicted"/>
<sequence>MASEQDPKREVEEVEKTIDHDALPVAVGNQPLDYASSSSDSVSDDPEKIKGKPSKPDVHRSVTASTFKSTVTTELGIDETLPKKWYKRLNPLKWTPRPPVPTERTVCPEYNAGFFSSLTFAWMGPIMRTGYRRTLDMNDIWTVNPDRSINVLADRLIGSFEMRRVRGDKYPLLWAIHDTTKREFWLGGFCAICSSVLQVMSPFTLRFLIQFAQQSFAGEGVGIGPGIGLVIGVTCMQILQSIAITHFIYRGFMVGAQARSVLITVIFEKAMRISGRARAGGKSDGRAAEDQKRAELEAEKKNLLEKILHKKASEKNVVVPEASLTGWSNGRIINMMSTDTYRVYEGSGLFHMIWSSPLAAIITLIVLLINLTYSALAGFAILVIGMPLLTRAIKSLLKRRRAISKITDQRVSLTQEVLQSVRFVKFFGWESSFVERINDIRKKEVSAIQIVLSMRNAILAVSLSLPTFASMLSFITYSLTNHDLNPAQVFSSLALFNSLRMPLNLLPLAIGQVTDAWASIGRIQEFLLAEDIEDDIVWDLQNEEAVVIKDATFTWERNISEAEKDKKGDAKKAAADDKRKSARRSNLFKGSPKSNQVVTDAEKPPTPREEPEPFKLQNINLSIGRNELVAVIGTVGCGKTSLLAALAGDMRMTEGSVMLGATRAFCPQYAWIQNATVKDNILFGQEMDRNWYNKVIEACALEPDIEILPAGDLTEIGERGITLSGGQKQRLNIARAIYHDSDIVLMDDPLSAVDAHVGRHIMDKAICGLLAGKARILATHQLHVLNRCDRIVVLENGSIRVVDTFENLMNNDAGFQHLMSETAQEEKSDAVIAVLNEDDERKEEKKDVERRKKAKKAAALMTVEERAVKSVSWSVYGAYLKASGSYLNGPLAILLLIMSQGANITTSLWLAWWTSNRWGYTTGKYIGAYAALAVANATLTFLYSVSVAVGGTRASKVMLRNSMRRVLRAPMSFFDTTPLGRIINRFSKDVDVMDNTLTDALRMFSFTMAMVIAVFILIIAYFYYFAIALIPLLTVFLFAAAYYRASAREVKRIESVKRSFVFARFGEGISGVASIRAYGLQKQFTADLRNVLDDMNSAYYLTFSNQRWLSLRLDAIGNILVFVTGILVVTSRFDVSPSISGLVLSYILAIVQMMQFSVRQLSEVENAMNSTERLHYYGSALEEEAPLHAAPVKPSWPEYGQISFNNVEMRYRAGLPLVLQGFDLQVSSGERIGIVGRTGAGKSSIMSTLFRITELSSGNIFIDGVDIATIGLEDLRSRLAIIPQDPTLFKGTIRSNLDPFNKHSDLELWSALRQADLVSSEQMIQGEDSGSTEKPDKVVSRIHLDSAVDEEGLNYSLGQRQLMALARALVKNSQIIVCDEATSSVDMETDAKIQETIATAFKGRTLLCIAHRLKTIIKYDRICVMADGRIEELDTPRALWEKGGTFRGMCEQSGIRVEDF</sequence>
<dbReference type="FunFam" id="3.40.50.300:FF:000565">
    <property type="entry name" value="ABC bile acid transporter"/>
    <property type="match status" value="1"/>
</dbReference>
<feature type="domain" description="ABC transporter" evidence="11">
    <location>
        <begin position="582"/>
        <end position="821"/>
    </location>
</feature>
<keyword evidence="2" id="KW-0813">Transport</keyword>
<evidence type="ECO:0000256" key="8">
    <source>
        <dbReference type="SAM" id="Coils"/>
    </source>
</evidence>
<feature type="domain" description="ABC transmembrane type-1" evidence="12">
    <location>
        <begin position="891"/>
        <end position="1166"/>
    </location>
</feature>
<evidence type="ECO:0000259" key="11">
    <source>
        <dbReference type="PROSITE" id="PS50893"/>
    </source>
</evidence>
<keyword evidence="8" id="KW-0175">Coiled coil</keyword>
<dbReference type="CDD" id="cd03250">
    <property type="entry name" value="ABCC_MRP_domain1"/>
    <property type="match status" value="1"/>
</dbReference>
<feature type="transmembrane region" description="Helical" evidence="10">
    <location>
        <begin position="457"/>
        <end position="479"/>
    </location>
</feature>
<dbReference type="Pfam" id="PF00005">
    <property type="entry name" value="ABC_tran"/>
    <property type="match status" value="2"/>
</dbReference>
<evidence type="ECO:0000256" key="2">
    <source>
        <dbReference type="ARBA" id="ARBA00022448"/>
    </source>
</evidence>
<dbReference type="InterPro" id="IPR050173">
    <property type="entry name" value="ABC_transporter_C-like"/>
</dbReference>
<dbReference type="OrthoDB" id="6500128at2759"/>
<evidence type="ECO:0000313" key="14">
    <source>
        <dbReference type="Proteomes" id="UP000664169"/>
    </source>
</evidence>
<dbReference type="EMBL" id="CAJPDQ010000011">
    <property type="protein sequence ID" value="CAF9916199.1"/>
    <property type="molecule type" value="Genomic_DNA"/>
</dbReference>
<dbReference type="GO" id="GO:0016887">
    <property type="term" value="F:ATP hydrolysis activity"/>
    <property type="evidence" value="ECO:0007669"/>
    <property type="project" value="InterPro"/>
</dbReference>
<dbReference type="PANTHER" id="PTHR24223">
    <property type="entry name" value="ATP-BINDING CASSETTE SUB-FAMILY C"/>
    <property type="match status" value="1"/>
</dbReference>
<dbReference type="InterPro" id="IPR036640">
    <property type="entry name" value="ABC1_TM_sf"/>
</dbReference>
<dbReference type="PROSITE" id="PS50929">
    <property type="entry name" value="ABC_TM1F"/>
    <property type="match status" value="2"/>
</dbReference>
<dbReference type="InterPro" id="IPR011527">
    <property type="entry name" value="ABC1_TM_dom"/>
</dbReference>
<dbReference type="Gene3D" id="3.40.50.300">
    <property type="entry name" value="P-loop containing nucleotide triphosphate hydrolases"/>
    <property type="match status" value="2"/>
</dbReference>
<feature type="domain" description="ABC transmembrane type-1" evidence="12">
    <location>
        <begin position="185"/>
        <end position="515"/>
    </location>
</feature>
<feature type="transmembrane region" description="Helical" evidence="10">
    <location>
        <begin position="926"/>
        <end position="950"/>
    </location>
</feature>
<dbReference type="PROSITE" id="PS00211">
    <property type="entry name" value="ABC_TRANSPORTER_1"/>
    <property type="match status" value="2"/>
</dbReference>
<dbReference type="FunFam" id="3.40.50.300:FF:000997">
    <property type="entry name" value="Multidrug resistance-associated protein 1"/>
    <property type="match status" value="1"/>
</dbReference>
<dbReference type="GO" id="GO:0140359">
    <property type="term" value="F:ABC-type transporter activity"/>
    <property type="evidence" value="ECO:0007669"/>
    <property type="project" value="InterPro"/>
</dbReference>
<evidence type="ECO:0000256" key="4">
    <source>
        <dbReference type="ARBA" id="ARBA00022741"/>
    </source>
</evidence>
<dbReference type="Pfam" id="PF00664">
    <property type="entry name" value="ABC_membrane"/>
    <property type="match status" value="2"/>
</dbReference>
<keyword evidence="14" id="KW-1185">Reference proteome</keyword>
<dbReference type="GO" id="GO:0005524">
    <property type="term" value="F:ATP binding"/>
    <property type="evidence" value="ECO:0007669"/>
    <property type="project" value="UniProtKB-KW"/>
</dbReference>
<feature type="compositionally biased region" description="Basic and acidic residues" evidence="9">
    <location>
        <begin position="45"/>
        <end position="60"/>
    </location>
</feature>
<evidence type="ECO:0000313" key="13">
    <source>
        <dbReference type="EMBL" id="CAF9916199.1"/>
    </source>
</evidence>
<organism evidence="13 14">
    <name type="scientific">Gomphillus americanus</name>
    <dbReference type="NCBI Taxonomy" id="1940652"/>
    <lineage>
        <taxon>Eukaryota</taxon>
        <taxon>Fungi</taxon>
        <taxon>Dikarya</taxon>
        <taxon>Ascomycota</taxon>
        <taxon>Pezizomycotina</taxon>
        <taxon>Lecanoromycetes</taxon>
        <taxon>OSLEUM clade</taxon>
        <taxon>Ostropomycetidae</taxon>
        <taxon>Ostropales</taxon>
        <taxon>Graphidaceae</taxon>
        <taxon>Gomphilloideae</taxon>
        <taxon>Gomphillus</taxon>
    </lineage>
</organism>
<evidence type="ECO:0000256" key="7">
    <source>
        <dbReference type="ARBA" id="ARBA00023136"/>
    </source>
</evidence>
<protein>
    <submittedName>
        <fullName evidence="13">Uncharacterized protein</fullName>
    </submittedName>
</protein>
<evidence type="ECO:0000256" key="1">
    <source>
        <dbReference type="ARBA" id="ARBA00004141"/>
    </source>
</evidence>
<dbReference type="CDD" id="cd18597">
    <property type="entry name" value="ABC_6TM_YOR1_D1_like"/>
    <property type="match status" value="1"/>
</dbReference>
<feature type="transmembrane region" description="Helical" evidence="10">
    <location>
        <begin position="349"/>
        <end position="369"/>
    </location>
</feature>
<dbReference type="SMART" id="SM00382">
    <property type="entry name" value="AAA"/>
    <property type="match status" value="2"/>
</dbReference>
<feature type="transmembrane region" description="Helical" evidence="10">
    <location>
        <begin position="184"/>
        <end position="209"/>
    </location>
</feature>
<evidence type="ECO:0000256" key="6">
    <source>
        <dbReference type="ARBA" id="ARBA00022989"/>
    </source>
</evidence>
<keyword evidence="6 10" id="KW-1133">Transmembrane helix</keyword>
<comment type="caution">
    <text evidence="13">The sequence shown here is derived from an EMBL/GenBank/DDBJ whole genome shotgun (WGS) entry which is preliminary data.</text>
</comment>
<evidence type="ECO:0000256" key="5">
    <source>
        <dbReference type="ARBA" id="ARBA00022840"/>
    </source>
</evidence>
<feature type="transmembrane region" description="Helical" evidence="10">
    <location>
        <begin position="229"/>
        <end position="249"/>
    </location>
</feature>
<dbReference type="CDD" id="cd18606">
    <property type="entry name" value="ABC_6TM_YOR1_D2_like"/>
    <property type="match status" value="1"/>
</dbReference>
<accession>A0A8H3F370</accession>